<evidence type="ECO:0000259" key="2">
    <source>
        <dbReference type="PROSITE" id="PS50850"/>
    </source>
</evidence>
<reference evidence="3 4" key="1">
    <citation type="submission" date="2017-03" db="EMBL/GenBank/DDBJ databases">
        <title>Sulfur activation and transportation mechanism of thermophilic Archaea Acidianus manzaensis YN-25.</title>
        <authorList>
            <person name="Ma Y."/>
            <person name="Yang Y."/>
            <person name="Xia J."/>
        </authorList>
    </citation>
    <scope>NUCLEOTIDE SEQUENCE [LARGE SCALE GENOMIC DNA]</scope>
    <source>
        <strain evidence="3 4">YN-25</strain>
    </source>
</reference>
<dbReference type="STRING" id="282676.B6F84_09190"/>
<feature type="transmembrane region" description="Helical" evidence="1">
    <location>
        <begin position="238"/>
        <end position="257"/>
    </location>
</feature>
<sequence length="390" mass="44118">MNNKFPIFYAVIIVAITFALRASNNMVITTVPLIARYDFHFSDILIGLVSSFAAIFAFISSGFLNSRLESVIRRRMFILFSVLYGIVFPLFYFANSLNIWFFGAFLGFSMGIIMPNIMTSAGLFQDRKTRERMLSLYTLTLSTSLILGPLIESAILLKYTLFQAFLFFSIFSLLVAIFSFKLKFPKEDTKIDVAETKFKEILNNSGFKLSIMLTLIYSMPFGMITTFGAIYAVDYFHASYSLATALFGVFFATSFLGRLLLTIFTPKNLWNPILISSSLTILGLFLIFISPDLPFYIMSLIVLGIPHGLTYPLSLVTISRSFKESRRNMANSYFSATMMGFTSFVPIIISSIVNIFGIKSSFIILEPISLAFFISVIRLYQTNKNRLNIK</sequence>
<feature type="transmembrane region" description="Helical" evidence="1">
    <location>
        <begin position="100"/>
        <end position="124"/>
    </location>
</feature>
<gene>
    <name evidence="3" type="ORF">B6F84_09190</name>
</gene>
<dbReference type="Proteomes" id="UP000193404">
    <property type="component" value="Chromosome"/>
</dbReference>
<feature type="transmembrane region" description="Helical" evidence="1">
    <location>
        <begin position="44"/>
        <end position="64"/>
    </location>
</feature>
<feature type="transmembrane region" description="Helical" evidence="1">
    <location>
        <begin position="209"/>
        <end position="232"/>
    </location>
</feature>
<organism evidence="3 4">
    <name type="scientific">Acidianus manzaensis</name>
    <dbReference type="NCBI Taxonomy" id="282676"/>
    <lineage>
        <taxon>Archaea</taxon>
        <taxon>Thermoproteota</taxon>
        <taxon>Thermoprotei</taxon>
        <taxon>Sulfolobales</taxon>
        <taxon>Sulfolobaceae</taxon>
        <taxon>Acidianus</taxon>
    </lineage>
</organism>
<feature type="transmembrane region" description="Helical" evidence="1">
    <location>
        <begin position="269"/>
        <end position="289"/>
    </location>
</feature>
<name>A0A1W6K0X2_9CREN</name>
<protein>
    <submittedName>
        <fullName evidence="3">MFS transporter</fullName>
    </submittedName>
</protein>
<dbReference type="KEGG" id="aman:B6F84_09190"/>
<keyword evidence="4" id="KW-1185">Reference proteome</keyword>
<dbReference type="InterPro" id="IPR020846">
    <property type="entry name" value="MFS_dom"/>
</dbReference>
<feature type="transmembrane region" description="Helical" evidence="1">
    <location>
        <begin position="295"/>
        <end position="318"/>
    </location>
</feature>
<keyword evidence="1" id="KW-0472">Membrane</keyword>
<dbReference type="AlphaFoldDB" id="A0A1W6K0X2"/>
<dbReference type="Pfam" id="PF07690">
    <property type="entry name" value="MFS_1"/>
    <property type="match status" value="1"/>
</dbReference>
<dbReference type="InterPro" id="IPR036259">
    <property type="entry name" value="MFS_trans_sf"/>
</dbReference>
<feature type="transmembrane region" description="Helical" evidence="1">
    <location>
        <begin position="7"/>
        <end position="24"/>
    </location>
</feature>
<dbReference type="OrthoDB" id="34376at2157"/>
<feature type="transmembrane region" description="Helical" evidence="1">
    <location>
        <begin position="330"/>
        <end position="356"/>
    </location>
</feature>
<dbReference type="SUPFAM" id="SSF103473">
    <property type="entry name" value="MFS general substrate transporter"/>
    <property type="match status" value="1"/>
</dbReference>
<dbReference type="InterPro" id="IPR052714">
    <property type="entry name" value="MFS_Exporter"/>
</dbReference>
<proteinExistence type="predicted"/>
<dbReference type="PROSITE" id="PS50850">
    <property type="entry name" value="MFS"/>
    <property type="match status" value="1"/>
</dbReference>
<feature type="transmembrane region" description="Helical" evidence="1">
    <location>
        <begin position="76"/>
        <end position="94"/>
    </location>
</feature>
<evidence type="ECO:0000313" key="4">
    <source>
        <dbReference type="Proteomes" id="UP000193404"/>
    </source>
</evidence>
<dbReference type="GeneID" id="41591095"/>
<dbReference type="PANTHER" id="PTHR23531">
    <property type="entry name" value="QUINOLENE RESISTANCE PROTEIN NORA"/>
    <property type="match status" value="1"/>
</dbReference>
<dbReference type="RefSeq" id="WP_148691961.1">
    <property type="nucleotide sequence ID" value="NZ_CP020477.1"/>
</dbReference>
<keyword evidence="1" id="KW-1133">Transmembrane helix</keyword>
<feature type="transmembrane region" description="Helical" evidence="1">
    <location>
        <begin position="136"/>
        <end position="155"/>
    </location>
</feature>
<dbReference type="PANTHER" id="PTHR23531:SF1">
    <property type="entry name" value="QUINOLENE RESISTANCE PROTEIN NORA"/>
    <property type="match status" value="1"/>
</dbReference>
<dbReference type="EMBL" id="CP020477">
    <property type="protein sequence ID" value="ARM76178.1"/>
    <property type="molecule type" value="Genomic_DNA"/>
</dbReference>
<feature type="transmembrane region" description="Helical" evidence="1">
    <location>
        <begin position="161"/>
        <end position="180"/>
    </location>
</feature>
<dbReference type="GO" id="GO:0022857">
    <property type="term" value="F:transmembrane transporter activity"/>
    <property type="evidence" value="ECO:0007669"/>
    <property type="project" value="InterPro"/>
</dbReference>
<keyword evidence="1" id="KW-0812">Transmembrane</keyword>
<evidence type="ECO:0000256" key="1">
    <source>
        <dbReference type="SAM" id="Phobius"/>
    </source>
</evidence>
<feature type="domain" description="Major facilitator superfamily (MFS) profile" evidence="2">
    <location>
        <begin position="10"/>
        <end position="384"/>
    </location>
</feature>
<feature type="transmembrane region" description="Helical" evidence="1">
    <location>
        <begin position="362"/>
        <end position="380"/>
    </location>
</feature>
<evidence type="ECO:0000313" key="3">
    <source>
        <dbReference type="EMBL" id="ARM76178.1"/>
    </source>
</evidence>
<accession>A0A1W6K0X2</accession>
<dbReference type="InterPro" id="IPR011701">
    <property type="entry name" value="MFS"/>
</dbReference>
<dbReference type="Gene3D" id="1.20.1250.20">
    <property type="entry name" value="MFS general substrate transporter like domains"/>
    <property type="match status" value="1"/>
</dbReference>